<proteinExistence type="predicted"/>
<evidence type="ECO:0000259" key="3">
    <source>
        <dbReference type="Pfam" id="PF05426"/>
    </source>
</evidence>
<evidence type="ECO:0000313" key="4">
    <source>
        <dbReference type="EMBL" id="QZN98096.1"/>
    </source>
</evidence>
<accession>A0ABX9ATK0</accession>
<dbReference type="EMBL" id="CP081864">
    <property type="protein sequence ID" value="QZN98096.1"/>
    <property type="molecule type" value="Genomic_DNA"/>
</dbReference>
<dbReference type="InterPro" id="IPR008929">
    <property type="entry name" value="Chondroitin_lyas"/>
</dbReference>
<protein>
    <submittedName>
        <fullName evidence="4">Alginate lyase family protein</fullName>
    </submittedName>
</protein>
<feature type="domain" description="Alginate lyase" evidence="3">
    <location>
        <begin position="33"/>
        <end position="264"/>
    </location>
</feature>
<keyword evidence="2 4" id="KW-0456">Lyase</keyword>
<dbReference type="SUPFAM" id="SSF48230">
    <property type="entry name" value="Chondroitin AC/alginate lyase"/>
    <property type="match status" value="1"/>
</dbReference>
<dbReference type="GO" id="GO:0016829">
    <property type="term" value="F:lyase activity"/>
    <property type="evidence" value="ECO:0007669"/>
    <property type="project" value="UniProtKB-KW"/>
</dbReference>
<sequence length="332" mass="37463">MLLLPAAQASEGLCNKVTPPSIQALLSTVSHPPAAKPQAIPIVHTEGTLPHQGIYDMSNAARRDFSYMRDLALAWQRTQDAALLSRLTVYLDDWMKTYQLSFNPIDETSFDGVIEAYRLTRSALPEATRERTRTFLHAMATGYLQKMDENQNSAKKIWSNNWQSHSVKLVTMSAVAIDDATLLAAAKAAFIRQLDTNIHADGEVMDFTERDALHYVVYSLEPLLRAAMAAQLQGENWIDLKGRHGQSLRTALEWLKPYADGEKTHEEFANTKVRFDIERRKAGVKGFDGQWQPSNAANVYWSASVLNLRYLETARQLNKTPARWLWAITPCQ</sequence>
<name>A0ABX9ATK0_9ENTR</name>
<gene>
    <name evidence="4" type="ORF">K6K13_14635</name>
</gene>
<organism evidence="4 5">
    <name type="scientific">Symbiopectobacterium purcellii</name>
    <dbReference type="NCBI Taxonomy" id="2871826"/>
    <lineage>
        <taxon>Bacteria</taxon>
        <taxon>Pseudomonadati</taxon>
        <taxon>Pseudomonadota</taxon>
        <taxon>Gammaproteobacteria</taxon>
        <taxon>Enterobacterales</taxon>
        <taxon>Enterobacteriaceae</taxon>
    </lineage>
</organism>
<keyword evidence="1" id="KW-0732">Signal</keyword>
<dbReference type="InterPro" id="IPR008397">
    <property type="entry name" value="Alginate_lyase_dom"/>
</dbReference>
<dbReference type="Pfam" id="PF05426">
    <property type="entry name" value="Alginate_lyase"/>
    <property type="match status" value="1"/>
</dbReference>
<reference evidence="4 5" key="1">
    <citation type="submission" date="2021-08" db="EMBL/GenBank/DDBJ databases">
        <title>Culture and genomic analysis of Symbiopectobacterium purcellii sp. nov. gen. nov., isolated from the leafhopper Empoasca decipiens.</title>
        <authorList>
            <person name="Nadal-Jimenez P."/>
            <person name="Siozios S."/>
            <person name="Halliday N."/>
            <person name="Camara M."/>
            <person name="Hurst G.D.D."/>
        </authorList>
    </citation>
    <scope>NUCLEOTIDE SEQUENCE [LARGE SCALE GENOMIC DNA]</scope>
    <source>
        <strain evidence="4 5">SyEd1</strain>
    </source>
</reference>
<evidence type="ECO:0000256" key="1">
    <source>
        <dbReference type="ARBA" id="ARBA00022729"/>
    </source>
</evidence>
<dbReference type="Proteomes" id="UP000825886">
    <property type="component" value="Chromosome"/>
</dbReference>
<evidence type="ECO:0000256" key="2">
    <source>
        <dbReference type="ARBA" id="ARBA00023239"/>
    </source>
</evidence>
<keyword evidence="5" id="KW-1185">Reference proteome</keyword>
<dbReference type="Gene3D" id="1.50.10.100">
    <property type="entry name" value="Chondroitin AC/alginate lyase"/>
    <property type="match status" value="1"/>
</dbReference>
<evidence type="ECO:0000313" key="5">
    <source>
        <dbReference type="Proteomes" id="UP000825886"/>
    </source>
</evidence>